<dbReference type="OrthoDB" id="3229996at2"/>
<evidence type="ECO:0000313" key="3">
    <source>
        <dbReference type="Proteomes" id="UP000016743"/>
    </source>
</evidence>
<accession>U3P843</accession>
<feature type="compositionally biased region" description="Basic and acidic residues" evidence="1">
    <location>
        <begin position="443"/>
        <end position="456"/>
    </location>
</feature>
<dbReference type="STRING" id="1389489.O159_25170"/>
<reference evidence="2 3" key="1">
    <citation type="journal article" date="2013" name="Genome Announc.">
        <title>Complete Genome Sequence of Leifsonia xyli subsp. cynodontis Strain DSM46306, a Gram-Positive Bacterial Pathogen of Grasses.</title>
        <authorList>
            <person name="Monteiro-Vitorello C.B."/>
            <person name="Zerillo M.M."/>
            <person name="Van Sluys M.A."/>
            <person name="Camargo L.E."/>
            <person name="Kitajima J.P."/>
        </authorList>
    </citation>
    <scope>NUCLEOTIDE SEQUENCE [LARGE SCALE GENOMIC DNA]</scope>
    <source>
        <strain evidence="2 3">DSM 46306</strain>
    </source>
</reference>
<dbReference type="RefSeq" id="WP_021755921.1">
    <property type="nucleotide sequence ID" value="NC_022438.1"/>
</dbReference>
<dbReference type="EMBL" id="CP006734">
    <property type="protein sequence ID" value="AGW42450.1"/>
    <property type="molecule type" value="Genomic_DNA"/>
</dbReference>
<dbReference type="KEGG" id="lxy:O159_25170"/>
<keyword evidence="3" id="KW-1185">Reference proteome</keyword>
<evidence type="ECO:0000256" key="1">
    <source>
        <dbReference type="SAM" id="MobiDB-lite"/>
    </source>
</evidence>
<feature type="compositionally biased region" description="Basic residues" evidence="1">
    <location>
        <begin position="407"/>
        <end position="429"/>
    </location>
</feature>
<dbReference type="AlphaFoldDB" id="U3P843"/>
<gene>
    <name evidence="2" type="ORF">O159_25170</name>
</gene>
<feature type="region of interest" description="Disordered" evidence="1">
    <location>
        <begin position="384"/>
        <end position="480"/>
    </location>
</feature>
<sequence>MAIGGVPVPEVWDGGDMVAVDGVRIRWGRTDAYEQPEPGVLTLTLIDRTGGFISDARRIGRPVTVAIRVREATPEQVVFRGVITQQAAKRHRIHNPLTDTDEDVWVVTVTASDTLATLAMAVLPGDALDGWVEGAGGWSEQTPENRLGTLWTHGLSAILHWIQTPRLSAGTPKAVPILHGQAAEAARSVRDLINQAYQAEPLAVPSYDPGANEVTVARFATASPLALTLESGRITLHAPDGQIVPAARVRVNDLTVESTVADAIDVVNLTYWWYGADPALTPGEQKRTLYTQGFIQGRTDQYDPAGMRVLKVDTQFMTFDTTEFVPGYRDAYNRFPTRLLTDILTIVNGLNGRLRPPTLTFDMKRLPLPEETEAVLYRGPSCKTFPSTLPRQRVQRRGGHGAAVPDHRRHPHLHHRVGPRGHRHPHPHRDGRIACPRPARHPPHTDPRRLRPDPHPRRTRPRHDRTRPMTGHTRRYNIPYPDGATKAYKLGDELAALAVGVEAALTAAGIPAATNPPIVVAPTLDARDAHFGIPGSESERLTLQTHGAHTIRTDKGWTERYYATYDPDTNPQGATPAGWYPIPGTVLASATQGDEFILPTGQTLTAVPGLTATGVFPDTPTLVHANMLLINKDSGANQGVTVQIGQDGIPLASRRYTVAPWASGALAAVPFTLTVPVTGRAGTHAYTLHATATPAIAIAEATLTITSHIPRHGNPS</sequence>
<dbReference type="Proteomes" id="UP000016743">
    <property type="component" value="Chromosome"/>
</dbReference>
<organism evidence="2 3">
    <name type="scientific">Leifsonia xyli subsp. cynodontis DSM 46306</name>
    <dbReference type="NCBI Taxonomy" id="1389489"/>
    <lineage>
        <taxon>Bacteria</taxon>
        <taxon>Bacillati</taxon>
        <taxon>Actinomycetota</taxon>
        <taxon>Actinomycetes</taxon>
        <taxon>Micrococcales</taxon>
        <taxon>Microbacteriaceae</taxon>
        <taxon>Leifsonia</taxon>
    </lineage>
</organism>
<dbReference type="HOGENOM" id="CLU_385796_0_0_11"/>
<evidence type="ECO:0000313" key="2">
    <source>
        <dbReference type="EMBL" id="AGW42450.1"/>
    </source>
</evidence>
<proteinExistence type="predicted"/>
<dbReference type="PATRIC" id="fig|1389489.3.peg.2415"/>
<name>U3P843_LEIXC</name>
<protein>
    <submittedName>
        <fullName evidence="2">Uncharacterized protein</fullName>
    </submittedName>
</protein>